<dbReference type="RefSeq" id="XP_023469843.1">
    <property type="nucleotide sequence ID" value="XM_023611808.1"/>
</dbReference>
<evidence type="ECO:0000313" key="2">
    <source>
        <dbReference type="Proteomes" id="UP000242254"/>
    </source>
</evidence>
<reference evidence="1 2" key="1">
    <citation type="journal article" date="2016" name="Proc. Natl. Acad. Sci. U.S.A.">
        <title>Lipid metabolic changes in an early divergent fungus govern the establishment of a mutualistic symbiosis with endobacteria.</title>
        <authorList>
            <person name="Lastovetsky O.A."/>
            <person name="Gaspar M.L."/>
            <person name="Mondo S.J."/>
            <person name="LaButti K.M."/>
            <person name="Sandor L."/>
            <person name="Grigoriev I.V."/>
            <person name="Henry S.A."/>
            <person name="Pawlowska T.E."/>
        </authorList>
    </citation>
    <scope>NUCLEOTIDE SEQUENCE [LARGE SCALE GENOMIC DNA]</scope>
    <source>
        <strain evidence="1 2">ATCC 52813</strain>
    </source>
</reference>
<evidence type="ECO:0000313" key="1">
    <source>
        <dbReference type="EMBL" id="PHZ16135.1"/>
    </source>
</evidence>
<name>A0A2G4T541_RHIZD</name>
<dbReference type="GeneID" id="35442797"/>
<keyword evidence="2" id="KW-1185">Reference proteome</keyword>
<accession>A0A2G4T541</accession>
<protein>
    <submittedName>
        <fullName evidence="1">Uncharacterized protein</fullName>
    </submittedName>
</protein>
<organism evidence="1 2">
    <name type="scientific">Rhizopus microsporus ATCC 52813</name>
    <dbReference type="NCBI Taxonomy" id="1340429"/>
    <lineage>
        <taxon>Eukaryota</taxon>
        <taxon>Fungi</taxon>
        <taxon>Fungi incertae sedis</taxon>
        <taxon>Mucoromycota</taxon>
        <taxon>Mucoromycotina</taxon>
        <taxon>Mucoromycetes</taxon>
        <taxon>Mucorales</taxon>
        <taxon>Mucorineae</taxon>
        <taxon>Rhizopodaceae</taxon>
        <taxon>Rhizopus</taxon>
    </lineage>
</organism>
<dbReference type="AlphaFoldDB" id="A0A2G4T541"/>
<dbReference type="EMBL" id="KZ303843">
    <property type="protein sequence ID" value="PHZ16135.1"/>
    <property type="molecule type" value="Genomic_DNA"/>
</dbReference>
<gene>
    <name evidence="1" type="ORF">RHIMIDRAFT_265325</name>
</gene>
<proteinExistence type="predicted"/>
<dbReference type="Proteomes" id="UP000242254">
    <property type="component" value="Unassembled WGS sequence"/>
</dbReference>
<sequence>MMTAVDDHQTERRVEARFKSDLDGMLEYFERNPSVREAITTELLQEHFDTTFDRTKSFTVSAAFAKVLLNALINRQEYHNDFSVPRFADGLRTSEFLKLIDMYDLYTAVIHHLYTLDTRIALSALQDIFKENASDVKSLKANLYTTYIKLLFTLDVDNEDFYQQSEDAFIEEIRQGSEDPIGLFVIANLLQQMLIQASLQNRNKTMGNSMSKRVSGILSFMGKIHQICPGGIPQAIVAAIPATFRSQLEAFLSESSSTSKKRKLSYTIYLQNRNCQNTRAYESRLKEAWESVKHKEAELSEHETAFVLICSHLERKIIPTFNKSSSRSLQSKEKYLIAFEELQTVIRNSDTAKESLMRVKLWCINVLINNDRFWISVLKIMIQFIDIWSRDIVKAGAETVIGSFIAKEKLLEPFSKRLSELVKLYEQSGDKNNLYIIKDACLIYERSIDCIESPEYLNSIRQLLFNERLPCFGLAEIWNIRFNEELTLIINQITVTEDDDECFTMQSTSKKLVLMSILWPYKVVYQLIKSSIGNKNQYKAIVPLLKSLGNICTLTKSSDALPLIVFADITSLEALNDSMSKEICQVFKLLFVKNDSHCPVILQDQAKGYMIDIFLSKYVFTDLIVMNTISDTDRSFKDQEAFRLALYIFNTFCEFPPGKEQDWKTFISQLDYAPVMYSVSSQVGSYFIYLLGLYKQSDGSRPPPRVEIQDKELMLRYLERLAIFMQHDNDKYGNQPSCSSYDLIRSLESAADNWGQLLWLDHFPAIAKSKTFRNISKDGQENGLKDKFSKEGWNYLFKMCLLSTRMTDNMFVVTSTWKENLECLWMHPYECKVIKEGFQHALHPQNGFSLCPLFPKLIVYFLGALFETLPSEDVIRRYDYANTGSKYLVHRLTRAGLKQYFSILYTMELIKDQLRKDYDVVDEMDCYYISSLIKTIRELVDWSKLCHVQGTPGYQQLRKLLTQNTSDIECLNYASYTNDNDAQGNSVPIIKIYYPLLGEESISNRSLALLTITHLCTLSVEARRNELISALLSMLVMQITEGLIDSRQQQHFNTMLSNQTKDRANRWRKLKRQKKVMIYRPILSNEEELAVIDFVRQLPNADQVLQALGLNGPKPLDNMKQLYFL</sequence>